<evidence type="ECO:0000256" key="3">
    <source>
        <dbReference type="ARBA" id="ARBA00022989"/>
    </source>
</evidence>
<comment type="subcellular location">
    <subcellularLocation>
        <location evidence="1">Membrane</location>
    </subcellularLocation>
</comment>
<sequence>DRTVAFEEVFHTRGVQVVKKVMFDEYADGAMMRASGLIQEVRNTARVIVFLFSNTREQSKEFISAAQGEGMLASEFVFILIWLQGSLSTLHLLSLIQ</sequence>
<keyword evidence="2" id="KW-0812">Transmembrane</keyword>
<dbReference type="SUPFAM" id="SSF53822">
    <property type="entry name" value="Periplasmic binding protein-like I"/>
    <property type="match status" value="1"/>
</dbReference>
<dbReference type="GO" id="GO:0016020">
    <property type="term" value="C:membrane"/>
    <property type="evidence" value="ECO:0007669"/>
    <property type="project" value="UniProtKB-SubCell"/>
</dbReference>
<protein>
    <recommendedName>
        <fullName evidence="5">Receptor ligand binding region domain-containing protein</fullName>
    </recommendedName>
</protein>
<keyword evidence="7" id="KW-1185">Reference proteome</keyword>
<dbReference type="Gene3D" id="3.40.50.2300">
    <property type="match status" value="1"/>
</dbReference>
<name>A0AAV5TJK2_9BILA</name>
<accession>A0AAV5TJK2</accession>
<keyword evidence="4" id="KW-0472">Membrane</keyword>
<comment type="caution">
    <text evidence="6">The sequence shown here is derived from an EMBL/GenBank/DDBJ whole genome shotgun (WGS) entry which is preliminary data.</text>
</comment>
<dbReference type="EMBL" id="BTSX01000004">
    <property type="protein sequence ID" value="GMS94491.1"/>
    <property type="molecule type" value="Genomic_DNA"/>
</dbReference>
<dbReference type="Proteomes" id="UP001432027">
    <property type="component" value="Unassembled WGS sequence"/>
</dbReference>
<evidence type="ECO:0000313" key="6">
    <source>
        <dbReference type="EMBL" id="GMS94491.1"/>
    </source>
</evidence>
<evidence type="ECO:0000256" key="1">
    <source>
        <dbReference type="ARBA" id="ARBA00004370"/>
    </source>
</evidence>
<evidence type="ECO:0000313" key="7">
    <source>
        <dbReference type="Proteomes" id="UP001432027"/>
    </source>
</evidence>
<dbReference type="InterPro" id="IPR001828">
    <property type="entry name" value="ANF_lig-bd_rcpt"/>
</dbReference>
<evidence type="ECO:0000259" key="5">
    <source>
        <dbReference type="Pfam" id="PF01094"/>
    </source>
</evidence>
<feature type="domain" description="Receptor ligand binding region" evidence="5">
    <location>
        <begin position="5"/>
        <end position="80"/>
    </location>
</feature>
<dbReference type="Pfam" id="PF01094">
    <property type="entry name" value="ANF_receptor"/>
    <property type="match status" value="1"/>
</dbReference>
<feature type="non-terminal residue" evidence="6">
    <location>
        <position position="1"/>
    </location>
</feature>
<gene>
    <name evidence="6" type="ORF">PENTCL1PPCAC_16666</name>
</gene>
<reference evidence="6" key="1">
    <citation type="submission" date="2023-10" db="EMBL/GenBank/DDBJ databases">
        <title>Genome assembly of Pristionchus species.</title>
        <authorList>
            <person name="Yoshida K."/>
            <person name="Sommer R.J."/>
        </authorList>
    </citation>
    <scope>NUCLEOTIDE SEQUENCE</scope>
    <source>
        <strain evidence="6">RS0144</strain>
    </source>
</reference>
<evidence type="ECO:0000256" key="2">
    <source>
        <dbReference type="ARBA" id="ARBA00022692"/>
    </source>
</evidence>
<organism evidence="6 7">
    <name type="scientific">Pristionchus entomophagus</name>
    <dbReference type="NCBI Taxonomy" id="358040"/>
    <lineage>
        <taxon>Eukaryota</taxon>
        <taxon>Metazoa</taxon>
        <taxon>Ecdysozoa</taxon>
        <taxon>Nematoda</taxon>
        <taxon>Chromadorea</taxon>
        <taxon>Rhabditida</taxon>
        <taxon>Rhabditina</taxon>
        <taxon>Diplogasteromorpha</taxon>
        <taxon>Diplogasteroidea</taxon>
        <taxon>Neodiplogasteridae</taxon>
        <taxon>Pristionchus</taxon>
    </lineage>
</organism>
<keyword evidence="3" id="KW-1133">Transmembrane helix</keyword>
<dbReference type="InterPro" id="IPR028082">
    <property type="entry name" value="Peripla_BP_I"/>
</dbReference>
<evidence type="ECO:0000256" key="4">
    <source>
        <dbReference type="ARBA" id="ARBA00023136"/>
    </source>
</evidence>
<dbReference type="AlphaFoldDB" id="A0AAV5TJK2"/>
<proteinExistence type="predicted"/>